<sequence>MQYVASHPASQRKNHSIPATARLDDSEAEVGMSLALDNGAYIYTPAHYTVVSRTSFLCLPEACTLPLSKEKGFSSDEDVLDAAPSLYSSIRALNMIDARLPDIGIVTIDDCGSGLNFSMAPERGPILNLPVTHRVSRIYARQASYRRLSGNLHPRIDHATRVMLSEAMLSALKRSPDIGTTLVDHRHGRRFEGERCSLLDLQEE</sequence>
<gene>
    <name evidence="2" type="ORF">BT62DRAFT_1009221</name>
</gene>
<evidence type="ECO:0000313" key="3">
    <source>
        <dbReference type="Proteomes" id="UP000812287"/>
    </source>
</evidence>
<evidence type="ECO:0000313" key="2">
    <source>
        <dbReference type="EMBL" id="KAG7443411.1"/>
    </source>
</evidence>
<dbReference type="GeneID" id="66099807"/>
<accession>A0A9P7VP13</accession>
<dbReference type="RefSeq" id="XP_043036911.1">
    <property type="nucleotide sequence ID" value="XM_043177520.1"/>
</dbReference>
<proteinExistence type="predicted"/>
<organism evidence="2 3">
    <name type="scientific">Guyanagaster necrorhizus</name>
    <dbReference type="NCBI Taxonomy" id="856835"/>
    <lineage>
        <taxon>Eukaryota</taxon>
        <taxon>Fungi</taxon>
        <taxon>Dikarya</taxon>
        <taxon>Basidiomycota</taxon>
        <taxon>Agaricomycotina</taxon>
        <taxon>Agaricomycetes</taxon>
        <taxon>Agaricomycetidae</taxon>
        <taxon>Agaricales</taxon>
        <taxon>Marasmiineae</taxon>
        <taxon>Physalacriaceae</taxon>
        <taxon>Guyanagaster</taxon>
    </lineage>
</organism>
<name>A0A9P7VP13_9AGAR</name>
<evidence type="ECO:0000256" key="1">
    <source>
        <dbReference type="SAM" id="MobiDB-lite"/>
    </source>
</evidence>
<dbReference type="AlphaFoldDB" id="A0A9P7VP13"/>
<comment type="caution">
    <text evidence="2">The sequence shown here is derived from an EMBL/GenBank/DDBJ whole genome shotgun (WGS) entry which is preliminary data.</text>
</comment>
<keyword evidence="3" id="KW-1185">Reference proteome</keyword>
<feature type="region of interest" description="Disordered" evidence="1">
    <location>
        <begin position="1"/>
        <end position="22"/>
    </location>
</feature>
<dbReference type="EMBL" id="MU250545">
    <property type="protein sequence ID" value="KAG7443411.1"/>
    <property type="molecule type" value="Genomic_DNA"/>
</dbReference>
<dbReference type="Proteomes" id="UP000812287">
    <property type="component" value="Unassembled WGS sequence"/>
</dbReference>
<reference evidence="2" key="1">
    <citation type="submission" date="2020-11" db="EMBL/GenBank/DDBJ databases">
        <title>Adaptations for nitrogen fixation in a non-lichenized fungal sporocarp promotes dispersal by wood-feeding termites.</title>
        <authorList>
            <consortium name="DOE Joint Genome Institute"/>
            <person name="Koch R.A."/>
            <person name="Yoon G."/>
            <person name="Arayal U."/>
            <person name="Lail K."/>
            <person name="Amirebrahimi M."/>
            <person name="Labutti K."/>
            <person name="Lipzen A."/>
            <person name="Riley R."/>
            <person name="Barry K."/>
            <person name="Henrissat B."/>
            <person name="Grigoriev I.V."/>
            <person name="Herr J.R."/>
            <person name="Aime M.C."/>
        </authorList>
    </citation>
    <scope>NUCLEOTIDE SEQUENCE</scope>
    <source>
        <strain evidence="2">MCA 3950</strain>
    </source>
</reference>
<protein>
    <submittedName>
        <fullName evidence="2">Uncharacterized protein</fullName>
    </submittedName>
</protein>